<dbReference type="EMBL" id="CAJMWS010000326">
    <property type="protein sequence ID" value="CAE6429099.1"/>
    <property type="molecule type" value="Genomic_DNA"/>
</dbReference>
<dbReference type="SMART" id="SM00360">
    <property type="entry name" value="RRM"/>
    <property type="match status" value="1"/>
</dbReference>
<evidence type="ECO:0000313" key="6">
    <source>
        <dbReference type="Proteomes" id="UP000663846"/>
    </source>
</evidence>
<dbReference type="Pfam" id="PF00076">
    <property type="entry name" value="RRM_1"/>
    <property type="match status" value="1"/>
</dbReference>
<feature type="region of interest" description="Disordered" evidence="3">
    <location>
        <begin position="206"/>
        <end position="246"/>
    </location>
</feature>
<proteinExistence type="predicted"/>
<gene>
    <name evidence="5" type="ORF">RDB_LOCUS103304</name>
</gene>
<dbReference type="GO" id="GO:0003729">
    <property type="term" value="F:mRNA binding"/>
    <property type="evidence" value="ECO:0007669"/>
    <property type="project" value="TreeGrafter"/>
</dbReference>
<feature type="compositionally biased region" description="Polar residues" evidence="3">
    <location>
        <begin position="220"/>
        <end position="229"/>
    </location>
</feature>
<dbReference type="GO" id="GO:0005634">
    <property type="term" value="C:nucleus"/>
    <property type="evidence" value="ECO:0007669"/>
    <property type="project" value="TreeGrafter"/>
</dbReference>
<evidence type="ECO:0000256" key="1">
    <source>
        <dbReference type="ARBA" id="ARBA00022884"/>
    </source>
</evidence>
<comment type="caution">
    <text evidence="5">The sequence shown here is derived from an EMBL/GenBank/DDBJ whole genome shotgun (WGS) entry which is preliminary data.</text>
</comment>
<evidence type="ECO:0000256" key="3">
    <source>
        <dbReference type="SAM" id="MobiDB-lite"/>
    </source>
</evidence>
<dbReference type="AlphaFoldDB" id="A0A8H2XKL0"/>
<name>A0A8H2XKL0_9AGAM</name>
<dbReference type="InterPro" id="IPR000504">
    <property type="entry name" value="RRM_dom"/>
</dbReference>
<feature type="domain" description="RRM" evidence="4">
    <location>
        <begin position="70"/>
        <end position="145"/>
    </location>
</feature>
<feature type="compositionally biased region" description="Basic residues" evidence="3">
    <location>
        <begin position="235"/>
        <end position="246"/>
    </location>
</feature>
<reference evidence="5" key="1">
    <citation type="submission" date="2021-01" db="EMBL/GenBank/DDBJ databases">
        <authorList>
            <person name="Kaushik A."/>
        </authorList>
    </citation>
    <scope>NUCLEOTIDE SEQUENCE</scope>
    <source>
        <strain evidence="5">AG1-1C</strain>
    </source>
</reference>
<sequence length="275" mass="30365">MSGPLRRGNTTRGHSDYRAYSRNQRIIGSNAGRVPPAWRYQRPRAPRIMHESELVNLGGGYARLPQQEGSKIYISHLPPDVDDLDINQLLTETIGPVIYAFVVYDVRGMTKMAAVASFVDPEHASKAVELYNGKVIDGKEPIRVEQIGMNPKLRTGPLMSPRDNSSVTTGQGAKSLIDRVAQAPKPPSSLLNRVSARSVTIFHAPSTNDSAKKLPDRIQPNVTSTNGATYTHPPPKPKRVKKGPKRLQKFTQLQQLEQEMDQYRNAAPTGLGLRA</sequence>
<feature type="region of interest" description="Disordered" evidence="3">
    <location>
        <begin position="151"/>
        <end position="173"/>
    </location>
</feature>
<protein>
    <recommendedName>
        <fullName evidence="4">RRM domain-containing protein</fullName>
    </recommendedName>
</protein>
<dbReference type="InterPro" id="IPR012677">
    <property type="entry name" value="Nucleotide-bd_a/b_plait_sf"/>
</dbReference>
<dbReference type="PANTHER" id="PTHR19965:SF35">
    <property type="entry name" value="RNA ANNEALING PROTEIN YRA1"/>
    <property type="match status" value="1"/>
</dbReference>
<organism evidence="5 6">
    <name type="scientific">Rhizoctonia solani</name>
    <dbReference type="NCBI Taxonomy" id="456999"/>
    <lineage>
        <taxon>Eukaryota</taxon>
        <taxon>Fungi</taxon>
        <taxon>Dikarya</taxon>
        <taxon>Basidiomycota</taxon>
        <taxon>Agaricomycotina</taxon>
        <taxon>Agaricomycetes</taxon>
        <taxon>Cantharellales</taxon>
        <taxon>Ceratobasidiaceae</taxon>
        <taxon>Rhizoctonia</taxon>
    </lineage>
</organism>
<dbReference type="Gene3D" id="3.30.70.330">
    <property type="match status" value="1"/>
</dbReference>
<dbReference type="Proteomes" id="UP000663846">
    <property type="component" value="Unassembled WGS sequence"/>
</dbReference>
<dbReference type="InterPro" id="IPR051229">
    <property type="entry name" value="ALYREF_mRNA_export"/>
</dbReference>
<feature type="compositionally biased region" description="Polar residues" evidence="3">
    <location>
        <begin position="162"/>
        <end position="172"/>
    </location>
</feature>
<dbReference type="SUPFAM" id="SSF54928">
    <property type="entry name" value="RNA-binding domain, RBD"/>
    <property type="match status" value="1"/>
</dbReference>
<accession>A0A8H2XKL0</accession>
<keyword evidence="1 2" id="KW-0694">RNA-binding</keyword>
<evidence type="ECO:0000313" key="5">
    <source>
        <dbReference type="EMBL" id="CAE6429099.1"/>
    </source>
</evidence>
<dbReference type="PANTHER" id="PTHR19965">
    <property type="entry name" value="RNA AND EXPORT FACTOR BINDING PROTEIN"/>
    <property type="match status" value="1"/>
</dbReference>
<feature type="region of interest" description="Disordered" evidence="3">
    <location>
        <begin position="1"/>
        <end position="22"/>
    </location>
</feature>
<evidence type="ECO:0000259" key="4">
    <source>
        <dbReference type="PROSITE" id="PS50102"/>
    </source>
</evidence>
<evidence type="ECO:0000256" key="2">
    <source>
        <dbReference type="PROSITE-ProRule" id="PRU00176"/>
    </source>
</evidence>
<dbReference type="PROSITE" id="PS50102">
    <property type="entry name" value="RRM"/>
    <property type="match status" value="1"/>
</dbReference>
<dbReference type="InterPro" id="IPR035979">
    <property type="entry name" value="RBD_domain_sf"/>
</dbReference>